<feature type="chain" id="PRO_5012343835" description="Fibrobacter succinogenes major paralogous domain-containing protein" evidence="2">
    <location>
        <begin position="19"/>
        <end position="228"/>
    </location>
</feature>
<evidence type="ECO:0000256" key="1">
    <source>
        <dbReference type="SAM" id="MobiDB-lite"/>
    </source>
</evidence>
<keyword evidence="2" id="KW-0732">Signal</keyword>
<dbReference type="EMBL" id="MNQH01000033">
    <property type="protein sequence ID" value="OKY93605.1"/>
    <property type="molecule type" value="Genomic_DNA"/>
</dbReference>
<evidence type="ECO:0008006" key="5">
    <source>
        <dbReference type="Google" id="ProtNLM"/>
    </source>
</evidence>
<reference evidence="3 4" key="1">
    <citation type="journal article" date="2016" name="Nat. Biotechnol.">
        <title>Measurement of bacterial replication rates in microbial communities.</title>
        <authorList>
            <person name="Brown C.T."/>
            <person name="Olm M.R."/>
            <person name="Thomas B.C."/>
            <person name="Banfield J.F."/>
        </authorList>
    </citation>
    <scope>NUCLEOTIDE SEQUENCE [LARGE SCALE GENOMIC DNA]</scope>
    <source>
        <strain evidence="3">CAG:67_53_122</strain>
    </source>
</reference>
<comment type="caution">
    <text evidence="3">The sequence shown here is derived from an EMBL/GenBank/DDBJ whole genome shotgun (WGS) entry which is preliminary data.</text>
</comment>
<evidence type="ECO:0000256" key="2">
    <source>
        <dbReference type="SAM" id="SignalP"/>
    </source>
</evidence>
<protein>
    <recommendedName>
        <fullName evidence="5">Fibrobacter succinogenes major paralogous domain-containing protein</fullName>
    </recommendedName>
</protein>
<accession>A0A1Q6F3Y0</accession>
<dbReference type="Proteomes" id="UP000187417">
    <property type="component" value="Unassembled WGS sequence"/>
</dbReference>
<feature type="signal peptide" evidence="2">
    <location>
        <begin position="1"/>
        <end position="18"/>
    </location>
</feature>
<proteinExistence type="predicted"/>
<dbReference type="AlphaFoldDB" id="A0A1Q6F3Y0"/>
<dbReference type="RefSeq" id="WP_278339415.1">
    <property type="nucleotide sequence ID" value="NZ_CAMQOD010000034.1"/>
</dbReference>
<feature type="compositionally biased region" description="Basic and acidic residues" evidence="1">
    <location>
        <begin position="22"/>
        <end position="33"/>
    </location>
</feature>
<evidence type="ECO:0000313" key="3">
    <source>
        <dbReference type="EMBL" id="OKY93605.1"/>
    </source>
</evidence>
<evidence type="ECO:0000313" key="4">
    <source>
        <dbReference type="Proteomes" id="UP000187417"/>
    </source>
</evidence>
<dbReference type="STRING" id="28117.BHV66_08080"/>
<dbReference type="PROSITE" id="PS51257">
    <property type="entry name" value="PROKAR_LIPOPROTEIN"/>
    <property type="match status" value="1"/>
</dbReference>
<sequence>MRTKILFLMMLVAAGLMTGCGKDSEETPTKPEDPGDPIPPVTTTYEIGDYYENGFVKGIVIYIDSEGKSGTVVSLDETEAVWSYKYEEPMASFPQTGRYNTDCVYNMEGWWENYPGFLWCSEKDVMGVKNWYVPDQRELGLLYEAYSGVRGGGSLSDDEIRKNKQLFNDTLKEKGGVPLSDAVYWTSAECSARMAYAFDMASGAMIEMPQELDKGMKYKFRAMADFKF</sequence>
<feature type="region of interest" description="Disordered" evidence="1">
    <location>
        <begin position="21"/>
        <end position="40"/>
    </location>
</feature>
<organism evidence="3 4">
    <name type="scientific">Alistipes putredinis</name>
    <dbReference type="NCBI Taxonomy" id="28117"/>
    <lineage>
        <taxon>Bacteria</taxon>
        <taxon>Pseudomonadati</taxon>
        <taxon>Bacteroidota</taxon>
        <taxon>Bacteroidia</taxon>
        <taxon>Bacteroidales</taxon>
        <taxon>Rikenellaceae</taxon>
        <taxon>Alistipes</taxon>
    </lineage>
</organism>
<gene>
    <name evidence="3" type="ORF">BHV66_08080</name>
</gene>
<name>A0A1Q6F3Y0_9BACT</name>